<reference evidence="1" key="2">
    <citation type="submission" date="2008-12" db="EMBL/GenBank/DDBJ databases">
        <title>Improved gene annotation of the rice (Oryza sativa) genomes.</title>
        <authorList>
            <person name="Wang J."/>
            <person name="Li R."/>
            <person name="Fan W."/>
            <person name="Huang Q."/>
            <person name="Zhang J."/>
            <person name="Zhou Y."/>
            <person name="Hu Y."/>
            <person name="Zi S."/>
            <person name="Li J."/>
            <person name="Ni P."/>
            <person name="Zheng H."/>
            <person name="Zhang Y."/>
            <person name="Zhao M."/>
            <person name="Hao Q."/>
            <person name="McDermott J."/>
            <person name="Samudrala R."/>
            <person name="Kristiansen K."/>
            <person name="Wong G.K.-S."/>
        </authorList>
    </citation>
    <scope>NUCLEOTIDE SEQUENCE</scope>
</reference>
<reference evidence="1" key="1">
    <citation type="journal article" date="2005" name="PLoS Biol.">
        <title>The genomes of Oryza sativa: a history of duplications.</title>
        <authorList>
            <person name="Yu J."/>
            <person name="Wang J."/>
            <person name="Lin W."/>
            <person name="Li S."/>
            <person name="Li H."/>
            <person name="Zhou J."/>
            <person name="Ni P."/>
            <person name="Dong W."/>
            <person name="Hu S."/>
            <person name="Zeng C."/>
            <person name="Zhang J."/>
            <person name="Zhang Y."/>
            <person name="Li R."/>
            <person name="Xu Z."/>
            <person name="Li S."/>
            <person name="Li X."/>
            <person name="Zheng H."/>
            <person name="Cong L."/>
            <person name="Lin L."/>
            <person name="Yin J."/>
            <person name="Geng J."/>
            <person name="Li G."/>
            <person name="Shi J."/>
            <person name="Liu J."/>
            <person name="Lv H."/>
            <person name="Li J."/>
            <person name="Wang J."/>
            <person name="Deng Y."/>
            <person name="Ran L."/>
            <person name="Shi X."/>
            <person name="Wang X."/>
            <person name="Wu Q."/>
            <person name="Li C."/>
            <person name="Ren X."/>
            <person name="Wang J."/>
            <person name="Wang X."/>
            <person name="Li D."/>
            <person name="Liu D."/>
            <person name="Zhang X."/>
            <person name="Ji Z."/>
            <person name="Zhao W."/>
            <person name="Sun Y."/>
            <person name="Zhang Z."/>
            <person name="Bao J."/>
            <person name="Han Y."/>
            <person name="Dong L."/>
            <person name="Ji J."/>
            <person name="Chen P."/>
            <person name="Wu S."/>
            <person name="Liu J."/>
            <person name="Xiao Y."/>
            <person name="Bu D."/>
            <person name="Tan J."/>
            <person name="Yang L."/>
            <person name="Ye C."/>
            <person name="Zhang J."/>
            <person name="Xu J."/>
            <person name="Zhou Y."/>
            <person name="Yu Y."/>
            <person name="Zhang B."/>
            <person name="Zhuang S."/>
            <person name="Wei H."/>
            <person name="Liu B."/>
            <person name="Lei M."/>
            <person name="Yu H."/>
            <person name="Li Y."/>
            <person name="Xu H."/>
            <person name="Wei S."/>
            <person name="He X."/>
            <person name="Fang L."/>
            <person name="Zhang Z."/>
            <person name="Zhang Y."/>
            <person name="Huang X."/>
            <person name="Su Z."/>
            <person name="Tong W."/>
            <person name="Li J."/>
            <person name="Tong Z."/>
            <person name="Li S."/>
            <person name="Ye J."/>
            <person name="Wang L."/>
            <person name="Fang L."/>
            <person name="Lei T."/>
            <person name="Chen C."/>
            <person name="Chen H."/>
            <person name="Xu Z."/>
            <person name="Li H."/>
            <person name="Huang H."/>
            <person name="Zhang F."/>
            <person name="Xu H."/>
            <person name="Li N."/>
            <person name="Zhao C."/>
            <person name="Li S."/>
            <person name="Dong L."/>
            <person name="Huang Y."/>
            <person name="Li L."/>
            <person name="Xi Y."/>
            <person name="Qi Q."/>
            <person name="Li W."/>
            <person name="Zhang B."/>
            <person name="Hu W."/>
            <person name="Zhang Y."/>
            <person name="Tian X."/>
            <person name="Jiao Y."/>
            <person name="Liang X."/>
            <person name="Jin J."/>
            <person name="Gao L."/>
            <person name="Zheng W."/>
            <person name="Hao B."/>
            <person name="Liu S."/>
            <person name="Wang W."/>
            <person name="Yuan L."/>
            <person name="Cao M."/>
            <person name="McDermott J."/>
            <person name="Samudrala R."/>
            <person name="Wang J."/>
            <person name="Wong G.K."/>
            <person name="Yang H."/>
        </authorList>
    </citation>
    <scope>NUCLEOTIDE SEQUENCE [LARGE SCALE GENOMIC DNA]</scope>
</reference>
<protein>
    <submittedName>
        <fullName evidence="1">Uncharacterized protein</fullName>
    </submittedName>
</protein>
<dbReference type="AlphaFoldDB" id="B9FVL4"/>
<gene>
    <name evidence="1" type="ORF">OsJ_23171</name>
</gene>
<dbReference type="EMBL" id="CM000144">
    <property type="protein sequence ID" value="EEE66601.1"/>
    <property type="molecule type" value="Genomic_DNA"/>
</dbReference>
<sequence>MGRRRVGGVRRWRAEEEGWGAGECDAKLRIGERGSAMRIREMRSGATGGSWEKISSADASYMGMWDKSGEPDTVRDRILLELEHEFLEVYTTKIDKVNQSRVQLRQAIAEAEQSLLTSVRPWVKPPMHVRLVCFYLHQVVDANKSNTSA</sequence>
<evidence type="ECO:0000313" key="1">
    <source>
        <dbReference type="EMBL" id="EEE66601.1"/>
    </source>
</evidence>
<proteinExistence type="predicted"/>
<name>B9FVL4_ORYSJ</name>
<organism evidence="1">
    <name type="scientific">Oryza sativa subsp. japonica</name>
    <name type="common">Rice</name>
    <dbReference type="NCBI Taxonomy" id="39947"/>
    <lineage>
        <taxon>Eukaryota</taxon>
        <taxon>Viridiplantae</taxon>
        <taxon>Streptophyta</taxon>
        <taxon>Embryophyta</taxon>
        <taxon>Tracheophyta</taxon>
        <taxon>Spermatophyta</taxon>
        <taxon>Magnoliopsida</taxon>
        <taxon>Liliopsida</taxon>
        <taxon>Poales</taxon>
        <taxon>Poaceae</taxon>
        <taxon>BOP clade</taxon>
        <taxon>Oryzoideae</taxon>
        <taxon>Oryzeae</taxon>
        <taxon>Oryzinae</taxon>
        <taxon>Oryza</taxon>
        <taxon>Oryza sativa</taxon>
    </lineage>
</organism>
<dbReference type="Proteomes" id="UP000007752">
    <property type="component" value="Chromosome 7"/>
</dbReference>
<accession>B9FVL4</accession>